<gene>
    <name evidence="1" type="ORF">GM418_22935</name>
</gene>
<evidence type="ECO:0000313" key="1">
    <source>
        <dbReference type="EMBL" id="QGY46412.1"/>
    </source>
</evidence>
<keyword evidence="2" id="KW-1185">Reference proteome</keyword>
<dbReference type="KEGG" id="mcos:GM418_22935"/>
<protein>
    <submittedName>
        <fullName evidence="1">RteC protein</fullName>
    </submittedName>
</protein>
<dbReference type="Pfam" id="PF09357">
    <property type="entry name" value="RteC"/>
    <property type="match status" value="1"/>
</dbReference>
<dbReference type="Proteomes" id="UP000428260">
    <property type="component" value="Chromosome"/>
</dbReference>
<evidence type="ECO:0000313" key="2">
    <source>
        <dbReference type="Proteomes" id="UP000428260"/>
    </source>
</evidence>
<reference evidence="1 2" key="1">
    <citation type="submission" date="2019-11" db="EMBL/GenBank/DDBJ databases">
        <authorList>
            <person name="Zheng R.K."/>
            <person name="Sun C.M."/>
        </authorList>
    </citation>
    <scope>NUCLEOTIDE SEQUENCE [LARGE SCALE GENOMIC DNA]</scope>
    <source>
        <strain evidence="1 2">WC007</strain>
    </source>
</reference>
<dbReference type="RefSeq" id="WP_158869546.1">
    <property type="nucleotide sequence ID" value="NZ_CP046401.1"/>
</dbReference>
<dbReference type="AlphaFoldDB" id="A0A6I6K1U2"/>
<sequence>MLEYISKLRKETDEAINRIESSGFNVLKKSLEASHVLAEAFDQLKTFILSYQFKNEEEEISFFKEIKPKFCYRLIYYRKLYNIEMNRPAGTDKQKEYLSEELNEINKYNLKRLDFIRYYRSGATHLDSLYFLRGKTDTEQYLETFYYELDPKFSTNCDFKVAKILSNDMLLAYLMQELEQLDTNGLTILPSGFPLIKLTWRGTKTELMEQLYSWDSDSTFGNVPLTQLSDYIQNVFNIQLDKNLSRAFSEMKTRNIPTPFLDKLKAALLRRMGRKK</sequence>
<accession>A0A6I6K1U2</accession>
<proteinExistence type="predicted"/>
<dbReference type="InterPro" id="IPR018534">
    <property type="entry name" value="Tet_reg_excision_RteC"/>
</dbReference>
<dbReference type="EMBL" id="CP046401">
    <property type="protein sequence ID" value="QGY46412.1"/>
    <property type="molecule type" value="Genomic_DNA"/>
</dbReference>
<organism evidence="1 2">
    <name type="scientific">Maribellus comscasis</name>
    <dbReference type="NCBI Taxonomy" id="2681766"/>
    <lineage>
        <taxon>Bacteria</taxon>
        <taxon>Pseudomonadati</taxon>
        <taxon>Bacteroidota</taxon>
        <taxon>Bacteroidia</taxon>
        <taxon>Marinilabiliales</taxon>
        <taxon>Prolixibacteraceae</taxon>
        <taxon>Maribellus</taxon>
    </lineage>
</organism>
<name>A0A6I6K1U2_9BACT</name>